<dbReference type="PANTHER" id="PTHR31116">
    <property type="entry name" value="OS04G0501200 PROTEIN"/>
    <property type="match status" value="1"/>
</dbReference>
<dbReference type="InterPro" id="IPR011257">
    <property type="entry name" value="DNA_glycosylase"/>
</dbReference>
<evidence type="ECO:0000313" key="1">
    <source>
        <dbReference type="EMBL" id="UYM17228.1"/>
    </source>
</evidence>
<proteinExistence type="predicted"/>
<dbReference type="InterPro" id="IPR004597">
    <property type="entry name" value="Tag"/>
</dbReference>
<accession>A0ABY6GWS9</accession>
<dbReference type="Gene3D" id="1.10.340.30">
    <property type="entry name" value="Hypothetical protein, domain 2"/>
    <property type="match status" value="1"/>
</dbReference>
<protein>
    <submittedName>
        <fullName evidence="1">DNA-3-methyladenine glycosylase I</fullName>
    </submittedName>
</protein>
<name>A0ABY6GWS9_9GAMM</name>
<evidence type="ECO:0000313" key="2">
    <source>
        <dbReference type="Proteomes" id="UP001163255"/>
    </source>
</evidence>
<dbReference type="PANTHER" id="PTHR31116:SF29">
    <property type="entry name" value="DNA GLYCOSYLASE SUPERFAMILY PROTEIN"/>
    <property type="match status" value="1"/>
</dbReference>
<keyword evidence="2" id="KW-1185">Reference proteome</keyword>
<dbReference type="InterPro" id="IPR005019">
    <property type="entry name" value="Adenine_glyco"/>
</dbReference>
<reference evidence="1" key="1">
    <citation type="submission" date="2022-10" db="EMBL/GenBank/DDBJ databases">
        <title>Completed Genome Sequence of two octocoral isolated bacterium, Endozoicomonas euniceicola EF212T and Endozoicomonas gorgoniicola PS125T.</title>
        <authorList>
            <person name="Chiou Y.-J."/>
            <person name="Chen Y.-H."/>
        </authorList>
    </citation>
    <scope>NUCLEOTIDE SEQUENCE</scope>
    <source>
        <strain evidence="1">EF212</strain>
    </source>
</reference>
<dbReference type="NCBIfam" id="TIGR00624">
    <property type="entry name" value="tag"/>
    <property type="match status" value="1"/>
</dbReference>
<dbReference type="RefSeq" id="WP_262599733.1">
    <property type="nucleotide sequence ID" value="NZ_CP103300.1"/>
</dbReference>
<dbReference type="SUPFAM" id="SSF48150">
    <property type="entry name" value="DNA-glycosylase"/>
    <property type="match status" value="1"/>
</dbReference>
<sequence length="199" mass="23160">MNAKTLFTRQKRCHWCTNDELYIRYHDEEWGVPCHDDQTLFEFLVLEGAQAGLNWLTILKRREGYRNALAGFDVQKVARFDETDVERLLNDKGIIRNRLKINSGITNAKAFIKVQEEFGSFDAYIWQFVNHQPIINHWQTMKEVPVTTPESDAMSKDLKKRGFKYAGSTICYAYMQAMGMVNDHLVSCISYRACAKDFV</sequence>
<gene>
    <name evidence="1" type="ORF">NX720_04705</name>
</gene>
<dbReference type="Proteomes" id="UP001163255">
    <property type="component" value="Chromosome"/>
</dbReference>
<organism evidence="1 2">
    <name type="scientific">Endozoicomonas euniceicola</name>
    <dbReference type="NCBI Taxonomy" id="1234143"/>
    <lineage>
        <taxon>Bacteria</taxon>
        <taxon>Pseudomonadati</taxon>
        <taxon>Pseudomonadota</taxon>
        <taxon>Gammaproteobacteria</taxon>
        <taxon>Oceanospirillales</taxon>
        <taxon>Endozoicomonadaceae</taxon>
        <taxon>Endozoicomonas</taxon>
    </lineage>
</organism>
<dbReference type="EMBL" id="CP103300">
    <property type="protein sequence ID" value="UYM17228.1"/>
    <property type="molecule type" value="Genomic_DNA"/>
</dbReference>
<dbReference type="Pfam" id="PF03352">
    <property type="entry name" value="Adenine_glyco"/>
    <property type="match status" value="1"/>
</dbReference>